<protein>
    <submittedName>
        <fullName evidence="2">VOC family protein</fullName>
    </submittedName>
</protein>
<dbReference type="InterPro" id="IPR029068">
    <property type="entry name" value="Glyas_Bleomycin-R_OHBP_Dase"/>
</dbReference>
<gene>
    <name evidence="2" type="ORF">QLQ12_17685</name>
</gene>
<comment type="caution">
    <text evidence="2">The sequence shown here is derived from an EMBL/GenBank/DDBJ whole genome shotgun (WGS) entry which is preliminary data.</text>
</comment>
<dbReference type="SUPFAM" id="SSF54593">
    <property type="entry name" value="Glyoxalase/Bleomycin resistance protein/Dihydroxybiphenyl dioxygenase"/>
    <property type="match status" value="1"/>
</dbReference>
<dbReference type="InterPro" id="IPR037523">
    <property type="entry name" value="VOC_core"/>
</dbReference>
<dbReference type="EMBL" id="JASCTH010000010">
    <property type="protein sequence ID" value="MDI6100443.1"/>
    <property type="molecule type" value="Genomic_DNA"/>
</dbReference>
<dbReference type="Proteomes" id="UP001241758">
    <property type="component" value="Unassembled WGS sequence"/>
</dbReference>
<evidence type="ECO:0000313" key="3">
    <source>
        <dbReference type="Proteomes" id="UP001241758"/>
    </source>
</evidence>
<dbReference type="Gene3D" id="3.10.180.10">
    <property type="entry name" value="2,3-Dihydroxybiphenyl 1,2-Dioxygenase, domain 1"/>
    <property type="match status" value="1"/>
</dbReference>
<feature type="domain" description="VOC" evidence="1">
    <location>
        <begin position="9"/>
        <end position="134"/>
    </location>
</feature>
<accession>A0ABT6WL61</accession>
<reference evidence="2 3" key="1">
    <citation type="submission" date="2023-05" db="EMBL/GenBank/DDBJ databases">
        <title>Actinoplanes sp. NEAU-A12 genome sequencing.</title>
        <authorList>
            <person name="Wang Z.-S."/>
        </authorList>
    </citation>
    <scope>NUCLEOTIDE SEQUENCE [LARGE SCALE GENOMIC DNA]</scope>
    <source>
        <strain evidence="2 3">NEAU-A12</strain>
    </source>
</reference>
<dbReference type="InterPro" id="IPR004360">
    <property type="entry name" value="Glyas_Fos-R_dOase_dom"/>
</dbReference>
<sequence length="151" mass="16671">MSAPQTTIRWSHIALNCRDQAATEAFYQRLFGFRRARVVSLDHGEIVFLRQGEVYLELFSSAAPSRVRGAADGPPDPGIIRHLAFQTDDLDGFLEAAAGVPVSLGPLSFDDFIKGWRSVWLTDPDGLVVEVSEGYRDDDHLARHAAAHEHG</sequence>
<name>A0ABT6WL61_9ACTN</name>
<dbReference type="RefSeq" id="WP_282761206.1">
    <property type="nucleotide sequence ID" value="NZ_JASCTH010000010.1"/>
</dbReference>
<proteinExistence type="predicted"/>
<evidence type="ECO:0000313" key="2">
    <source>
        <dbReference type="EMBL" id="MDI6100443.1"/>
    </source>
</evidence>
<keyword evidence="3" id="KW-1185">Reference proteome</keyword>
<dbReference type="Pfam" id="PF00903">
    <property type="entry name" value="Glyoxalase"/>
    <property type="match status" value="1"/>
</dbReference>
<evidence type="ECO:0000259" key="1">
    <source>
        <dbReference type="PROSITE" id="PS51819"/>
    </source>
</evidence>
<dbReference type="PROSITE" id="PS51819">
    <property type="entry name" value="VOC"/>
    <property type="match status" value="1"/>
</dbReference>
<organism evidence="2 3">
    <name type="scientific">Actinoplanes sandaracinus</name>
    <dbReference type="NCBI Taxonomy" id="3045177"/>
    <lineage>
        <taxon>Bacteria</taxon>
        <taxon>Bacillati</taxon>
        <taxon>Actinomycetota</taxon>
        <taxon>Actinomycetes</taxon>
        <taxon>Micromonosporales</taxon>
        <taxon>Micromonosporaceae</taxon>
        <taxon>Actinoplanes</taxon>
    </lineage>
</organism>